<dbReference type="InterPro" id="IPR048119">
    <property type="entry name" value="KwaB"/>
</dbReference>
<dbReference type="InterPro" id="IPR032359">
    <property type="entry name" value="KwaB-like"/>
</dbReference>
<sequence>MYIAEVKEKVEKILEQRNGIEIYFVLKKNESRIIKSVNIADELDRSDTTSEEMLNGFATVVATIFNSYNDSDEVLKLSSADERKNALYYYDLDELPEEMEMMKNVNLNSNELGVFNFTEDSLDEIVAFITVIGNAEHRIILYKQQYPISLLKRDKYMLTPVPHKNRLKKVESDILRVDFNFQFCLLDDIIYVSDIGKMEKICSFHTLITNEARKSIEKISSVDILENVEVLEDELDNVTFARKLTRIYKDSKVLGVVPNKIIVEFTKKHSYFQKNPIKSNGEKFVLDTKKSKEAFIKLMNDDFLKSELTNYEYESLAKNNTQIGS</sequence>
<dbReference type="AlphaFoldDB" id="A0A3E4X0A7"/>
<dbReference type="Pfam" id="PF16162">
    <property type="entry name" value="KwaB"/>
    <property type="match status" value="1"/>
</dbReference>
<comment type="caution">
    <text evidence="1">The sequence shown here is derived from an EMBL/GenBank/DDBJ whole genome shotgun (WGS) entry which is preliminary data.</text>
</comment>
<name>A0A3E4X0A7_9FIRM</name>
<dbReference type="RefSeq" id="WP_117715161.1">
    <property type="nucleotide sequence ID" value="NZ_QRUL01000015.1"/>
</dbReference>
<dbReference type="EMBL" id="QSTI01000015">
    <property type="protein sequence ID" value="RGM47928.1"/>
    <property type="molecule type" value="Genomic_DNA"/>
</dbReference>
<reference evidence="1 2" key="1">
    <citation type="submission" date="2018-08" db="EMBL/GenBank/DDBJ databases">
        <title>A genome reference for cultivated species of the human gut microbiota.</title>
        <authorList>
            <person name="Zou Y."/>
            <person name="Xue W."/>
            <person name="Luo G."/>
        </authorList>
    </citation>
    <scope>NUCLEOTIDE SEQUENCE [LARGE SCALE GENOMIC DNA]</scope>
    <source>
        <strain evidence="1 2">OM08-12AT</strain>
    </source>
</reference>
<accession>A0A3E4X0A7</accession>
<dbReference type="Proteomes" id="UP000260717">
    <property type="component" value="Unassembled WGS sequence"/>
</dbReference>
<gene>
    <name evidence="1" type="ORF">DXC13_09815</name>
</gene>
<dbReference type="NCBIfam" id="NF041623">
    <property type="entry name" value="KwaB"/>
    <property type="match status" value="1"/>
</dbReference>
<organism evidence="1 2">
    <name type="scientific">Agathobacter rectalis</name>
    <dbReference type="NCBI Taxonomy" id="39491"/>
    <lineage>
        <taxon>Bacteria</taxon>
        <taxon>Bacillati</taxon>
        <taxon>Bacillota</taxon>
        <taxon>Clostridia</taxon>
        <taxon>Lachnospirales</taxon>
        <taxon>Lachnospiraceae</taxon>
        <taxon>Agathobacter</taxon>
    </lineage>
</organism>
<protein>
    <submittedName>
        <fullName evidence="1">DUF4868 domain-containing protein</fullName>
    </submittedName>
</protein>
<evidence type="ECO:0000313" key="2">
    <source>
        <dbReference type="Proteomes" id="UP000260717"/>
    </source>
</evidence>
<evidence type="ECO:0000313" key="1">
    <source>
        <dbReference type="EMBL" id="RGM47928.1"/>
    </source>
</evidence>
<proteinExistence type="predicted"/>